<gene>
    <name evidence="2" type="ORF">AVEN_195360_1</name>
</gene>
<evidence type="ECO:0000256" key="1">
    <source>
        <dbReference type="SAM" id="Phobius"/>
    </source>
</evidence>
<name>A0A4Y2DJS8_ARAVE</name>
<keyword evidence="1" id="KW-1133">Transmembrane helix</keyword>
<organism evidence="2 3">
    <name type="scientific">Araneus ventricosus</name>
    <name type="common">Orbweaver spider</name>
    <name type="synonym">Epeira ventricosa</name>
    <dbReference type="NCBI Taxonomy" id="182803"/>
    <lineage>
        <taxon>Eukaryota</taxon>
        <taxon>Metazoa</taxon>
        <taxon>Ecdysozoa</taxon>
        <taxon>Arthropoda</taxon>
        <taxon>Chelicerata</taxon>
        <taxon>Arachnida</taxon>
        <taxon>Araneae</taxon>
        <taxon>Araneomorphae</taxon>
        <taxon>Entelegynae</taxon>
        <taxon>Araneoidea</taxon>
        <taxon>Araneidae</taxon>
        <taxon>Araneus</taxon>
    </lineage>
</organism>
<protein>
    <submittedName>
        <fullName evidence="2">Uncharacterized protein</fullName>
    </submittedName>
</protein>
<evidence type="ECO:0000313" key="3">
    <source>
        <dbReference type="Proteomes" id="UP000499080"/>
    </source>
</evidence>
<reference evidence="2 3" key="1">
    <citation type="journal article" date="2019" name="Sci. Rep.">
        <title>Orb-weaving spider Araneus ventricosus genome elucidates the spidroin gene catalogue.</title>
        <authorList>
            <person name="Kono N."/>
            <person name="Nakamura H."/>
            <person name="Ohtoshi R."/>
            <person name="Moran D.A.P."/>
            <person name="Shinohara A."/>
            <person name="Yoshida Y."/>
            <person name="Fujiwara M."/>
            <person name="Mori M."/>
            <person name="Tomita M."/>
            <person name="Arakawa K."/>
        </authorList>
    </citation>
    <scope>NUCLEOTIDE SEQUENCE [LARGE SCALE GENOMIC DNA]</scope>
</reference>
<comment type="caution">
    <text evidence="2">The sequence shown here is derived from an EMBL/GenBank/DDBJ whole genome shotgun (WGS) entry which is preliminary data.</text>
</comment>
<proteinExistence type="predicted"/>
<keyword evidence="1" id="KW-0812">Transmembrane</keyword>
<evidence type="ECO:0000313" key="2">
    <source>
        <dbReference type="EMBL" id="GBM16246.1"/>
    </source>
</evidence>
<accession>A0A4Y2DJS8</accession>
<dbReference type="Proteomes" id="UP000499080">
    <property type="component" value="Unassembled WGS sequence"/>
</dbReference>
<sequence length="104" mass="11973">MYWNYRVPGIRIGFIYLTGPALDIPIYFAFYCGPSNLDKLPAEHFQLFEVMLQDTGYNSAPGYFGTNLFILKRDQMTRTTPEPAPPLQTSAPYQRGDVWSLRMI</sequence>
<keyword evidence="1" id="KW-0472">Membrane</keyword>
<keyword evidence="3" id="KW-1185">Reference proteome</keyword>
<feature type="transmembrane region" description="Helical" evidence="1">
    <location>
        <begin position="12"/>
        <end position="31"/>
    </location>
</feature>
<dbReference type="AlphaFoldDB" id="A0A4Y2DJS8"/>
<dbReference type="EMBL" id="BGPR01000370">
    <property type="protein sequence ID" value="GBM16246.1"/>
    <property type="molecule type" value="Genomic_DNA"/>
</dbReference>